<protein>
    <submittedName>
        <fullName evidence="2">Uncharacterized protein</fullName>
    </submittedName>
</protein>
<evidence type="ECO:0000256" key="1">
    <source>
        <dbReference type="SAM" id="SignalP"/>
    </source>
</evidence>
<name>A0A210PGN7_MIZYE</name>
<reference evidence="2 3" key="1">
    <citation type="journal article" date="2017" name="Nat. Ecol. Evol.">
        <title>Scallop genome provides insights into evolution of bilaterian karyotype and development.</title>
        <authorList>
            <person name="Wang S."/>
            <person name="Zhang J."/>
            <person name="Jiao W."/>
            <person name="Li J."/>
            <person name="Xun X."/>
            <person name="Sun Y."/>
            <person name="Guo X."/>
            <person name="Huan P."/>
            <person name="Dong B."/>
            <person name="Zhang L."/>
            <person name="Hu X."/>
            <person name="Sun X."/>
            <person name="Wang J."/>
            <person name="Zhao C."/>
            <person name="Wang Y."/>
            <person name="Wang D."/>
            <person name="Huang X."/>
            <person name="Wang R."/>
            <person name="Lv J."/>
            <person name="Li Y."/>
            <person name="Zhang Z."/>
            <person name="Liu B."/>
            <person name="Lu W."/>
            <person name="Hui Y."/>
            <person name="Liang J."/>
            <person name="Zhou Z."/>
            <person name="Hou R."/>
            <person name="Li X."/>
            <person name="Liu Y."/>
            <person name="Li H."/>
            <person name="Ning X."/>
            <person name="Lin Y."/>
            <person name="Zhao L."/>
            <person name="Xing Q."/>
            <person name="Dou J."/>
            <person name="Li Y."/>
            <person name="Mao J."/>
            <person name="Guo H."/>
            <person name="Dou H."/>
            <person name="Li T."/>
            <person name="Mu C."/>
            <person name="Jiang W."/>
            <person name="Fu Q."/>
            <person name="Fu X."/>
            <person name="Miao Y."/>
            <person name="Liu J."/>
            <person name="Yu Q."/>
            <person name="Li R."/>
            <person name="Liao H."/>
            <person name="Li X."/>
            <person name="Kong Y."/>
            <person name="Jiang Z."/>
            <person name="Chourrout D."/>
            <person name="Li R."/>
            <person name="Bao Z."/>
        </authorList>
    </citation>
    <scope>NUCLEOTIDE SEQUENCE [LARGE SCALE GENOMIC DNA]</scope>
    <source>
        <strain evidence="2 3">PY_sf001</strain>
    </source>
</reference>
<evidence type="ECO:0000313" key="2">
    <source>
        <dbReference type="EMBL" id="OWF35662.1"/>
    </source>
</evidence>
<evidence type="ECO:0000313" key="3">
    <source>
        <dbReference type="Proteomes" id="UP000242188"/>
    </source>
</evidence>
<proteinExistence type="predicted"/>
<keyword evidence="1" id="KW-0732">Signal</keyword>
<accession>A0A210PGN7</accession>
<dbReference type="Proteomes" id="UP000242188">
    <property type="component" value="Unassembled WGS sequence"/>
</dbReference>
<dbReference type="EMBL" id="NEDP02076715">
    <property type="protein sequence ID" value="OWF35662.1"/>
    <property type="molecule type" value="Genomic_DNA"/>
</dbReference>
<organism evidence="2 3">
    <name type="scientific">Mizuhopecten yessoensis</name>
    <name type="common">Japanese scallop</name>
    <name type="synonym">Patinopecten yessoensis</name>
    <dbReference type="NCBI Taxonomy" id="6573"/>
    <lineage>
        <taxon>Eukaryota</taxon>
        <taxon>Metazoa</taxon>
        <taxon>Spiralia</taxon>
        <taxon>Lophotrochozoa</taxon>
        <taxon>Mollusca</taxon>
        <taxon>Bivalvia</taxon>
        <taxon>Autobranchia</taxon>
        <taxon>Pteriomorphia</taxon>
        <taxon>Pectinida</taxon>
        <taxon>Pectinoidea</taxon>
        <taxon>Pectinidae</taxon>
        <taxon>Mizuhopecten</taxon>
    </lineage>
</organism>
<dbReference type="OrthoDB" id="10598452at2759"/>
<dbReference type="AlphaFoldDB" id="A0A210PGN7"/>
<sequence length="164" mass="16742">MNTFIVAAVLVAVLSVASASLFDDDDGFIIGAGGHFGGGHLGGGHFGGHMQGGYPIVKGSGLPCKKHYGHGGYVKGGMITKGYPTVYTTGGQYGGSQMYGAGQYGGSQMYGAGQYRGSQMYGAGQFGGSQLYSGGQYNAGAGQYSGGQQTYASGQQYYPSQTIY</sequence>
<keyword evidence="3" id="KW-1185">Reference proteome</keyword>
<gene>
    <name evidence="2" type="ORF">KP79_PYT09733</name>
</gene>
<feature type="signal peptide" evidence="1">
    <location>
        <begin position="1"/>
        <end position="19"/>
    </location>
</feature>
<comment type="caution">
    <text evidence="2">The sequence shown here is derived from an EMBL/GenBank/DDBJ whole genome shotgun (WGS) entry which is preliminary data.</text>
</comment>
<feature type="chain" id="PRO_5012103317" evidence="1">
    <location>
        <begin position="20"/>
        <end position="164"/>
    </location>
</feature>